<dbReference type="AlphaFoldDB" id="A0A0E9UB84"/>
<proteinExistence type="predicted"/>
<organism evidence="1">
    <name type="scientific">Anguilla anguilla</name>
    <name type="common">European freshwater eel</name>
    <name type="synonym">Muraena anguilla</name>
    <dbReference type="NCBI Taxonomy" id="7936"/>
    <lineage>
        <taxon>Eukaryota</taxon>
        <taxon>Metazoa</taxon>
        <taxon>Chordata</taxon>
        <taxon>Craniata</taxon>
        <taxon>Vertebrata</taxon>
        <taxon>Euteleostomi</taxon>
        <taxon>Actinopterygii</taxon>
        <taxon>Neopterygii</taxon>
        <taxon>Teleostei</taxon>
        <taxon>Anguilliformes</taxon>
        <taxon>Anguillidae</taxon>
        <taxon>Anguilla</taxon>
    </lineage>
</organism>
<accession>A0A0E9UB84</accession>
<protein>
    <submittedName>
        <fullName evidence="1">Uncharacterized protein</fullName>
    </submittedName>
</protein>
<reference evidence="1" key="2">
    <citation type="journal article" date="2015" name="Fish Shellfish Immunol.">
        <title>Early steps in the European eel (Anguilla anguilla)-Vibrio vulnificus interaction in the gills: Role of the RtxA13 toxin.</title>
        <authorList>
            <person name="Callol A."/>
            <person name="Pajuelo D."/>
            <person name="Ebbesson L."/>
            <person name="Teles M."/>
            <person name="MacKenzie S."/>
            <person name="Amaro C."/>
        </authorList>
    </citation>
    <scope>NUCLEOTIDE SEQUENCE</scope>
</reference>
<sequence length="58" mass="6538">MQSNQCPSPSLLTFPTRQYMDCMDLSHPFLSIDRSCILPITFTVNSVSPKAPRVVHTQ</sequence>
<reference evidence="1" key="1">
    <citation type="submission" date="2014-11" db="EMBL/GenBank/DDBJ databases">
        <authorList>
            <person name="Amaro Gonzalez C."/>
        </authorList>
    </citation>
    <scope>NUCLEOTIDE SEQUENCE</scope>
</reference>
<evidence type="ECO:0000313" key="1">
    <source>
        <dbReference type="EMBL" id="JAH62450.1"/>
    </source>
</evidence>
<name>A0A0E9UB84_ANGAN</name>
<dbReference type="EMBL" id="GBXM01046127">
    <property type="protein sequence ID" value="JAH62450.1"/>
    <property type="molecule type" value="Transcribed_RNA"/>
</dbReference>